<gene>
    <name evidence="2" type="ORF">PHAMO_80002</name>
    <name evidence="3" type="ORF">PHAMO_80174</name>
</gene>
<dbReference type="EMBL" id="CAHP01000060">
    <property type="protein sequence ID" value="CCG43211.1"/>
    <property type="molecule type" value="Genomic_DNA"/>
</dbReference>
<reference evidence="3 4" key="1">
    <citation type="journal article" date="2012" name="J. Bacteriol.">
        <title>Draft Genome Sequence of the Purple Photosynthetic Bacterium Phaeospirillum molischianum DSM120, a Particularly Versatile Bacterium.</title>
        <authorList>
            <person name="Duquesne K."/>
            <person name="Prima V."/>
            <person name="Ji B."/>
            <person name="Rouy Z."/>
            <person name="Medigue C."/>
            <person name="Talla E."/>
            <person name="Sturgis J.N."/>
        </authorList>
    </citation>
    <scope>NUCLEOTIDE SEQUENCE [LARGE SCALE GENOMIC DNA]</scope>
    <source>
        <strain evidence="3">DSM 120</strain>
        <strain evidence="4">DSM120</strain>
    </source>
</reference>
<dbReference type="AlphaFoldDB" id="H8FYE5"/>
<feature type="transmembrane region" description="Helical" evidence="1">
    <location>
        <begin position="28"/>
        <end position="51"/>
    </location>
</feature>
<keyword evidence="1" id="KW-0812">Transmembrane</keyword>
<keyword evidence="4" id="KW-1185">Reference proteome</keyword>
<evidence type="ECO:0000256" key="1">
    <source>
        <dbReference type="SAM" id="Phobius"/>
    </source>
</evidence>
<organism evidence="3 4">
    <name type="scientific">Magnetospirillum molischianum DSM 120</name>
    <dbReference type="NCBI Taxonomy" id="1150626"/>
    <lineage>
        <taxon>Bacteria</taxon>
        <taxon>Pseudomonadati</taxon>
        <taxon>Pseudomonadota</taxon>
        <taxon>Alphaproteobacteria</taxon>
        <taxon>Rhodospirillales</taxon>
        <taxon>Rhodospirillaceae</taxon>
        <taxon>Magnetospirillum</taxon>
    </lineage>
</organism>
<keyword evidence="1" id="KW-0472">Membrane</keyword>
<protein>
    <submittedName>
        <fullName evidence="3">Uncharacterized protein</fullName>
    </submittedName>
</protein>
<proteinExistence type="predicted"/>
<evidence type="ECO:0000313" key="3">
    <source>
        <dbReference type="EMBL" id="CCG43383.1"/>
    </source>
</evidence>
<comment type="caution">
    <text evidence="3">The sequence shown here is derived from an EMBL/GenBank/DDBJ whole genome shotgun (WGS) entry which is preliminary data.</text>
</comment>
<accession>H8FYE5</accession>
<evidence type="ECO:0000313" key="4">
    <source>
        <dbReference type="Proteomes" id="UP000004169"/>
    </source>
</evidence>
<sequence>MNSFDYTNSSDLERLRLALVTTSDHDRAMIVAFCMTSGLMLPKGFAMRWLWWVSRKNRFVKMTAALTHPKTKPLLDDMWRETINWMVAGKDQNDPKSAGGWNSNELNLFVEFLRFIGVFRRRAA</sequence>
<dbReference type="EMBL" id="CAHP01000060">
    <property type="protein sequence ID" value="CCG43383.1"/>
    <property type="molecule type" value="Genomic_DNA"/>
</dbReference>
<dbReference type="Proteomes" id="UP000004169">
    <property type="component" value="Unassembled WGS sequence"/>
</dbReference>
<keyword evidence="1" id="KW-1133">Transmembrane helix</keyword>
<dbReference type="RefSeq" id="WP_002731251.1">
    <property type="nucleotide sequence ID" value="NZ_CAHP01000060.1"/>
</dbReference>
<name>H8FYE5_MAGML</name>
<dbReference type="STRING" id="1150626.PHAMO_80002"/>
<evidence type="ECO:0000313" key="2">
    <source>
        <dbReference type="EMBL" id="CCG43211.1"/>
    </source>
</evidence>